<dbReference type="SUPFAM" id="SSF53448">
    <property type="entry name" value="Nucleotide-diphospho-sugar transferases"/>
    <property type="match status" value="1"/>
</dbReference>
<comment type="caution">
    <text evidence="8">The sequence shown here is derived from an EMBL/GenBank/DDBJ whole genome shotgun (WGS) entry which is preliminary data.</text>
</comment>
<dbReference type="Gene3D" id="3.90.550.10">
    <property type="entry name" value="Spore Coat Polysaccharide Biosynthesis Protein SpsA, Chain A"/>
    <property type="match status" value="1"/>
</dbReference>
<keyword evidence="6" id="KW-0812">Transmembrane</keyword>
<feature type="transmembrane region" description="Helical" evidence="6">
    <location>
        <begin position="302"/>
        <end position="326"/>
    </location>
</feature>
<dbReference type="RefSeq" id="WP_157590036.1">
    <property type="nucleotide sequence ID" value="NZ_WPIN01000021.1"/>
</dbReference>
<dbReference type="Proteomes" id="UP000436006">
    <property type="component" value="Unassembled WGS sequence"/>
</dbReference>
<evidence type="ECO:0000256" key="1">
    <source>
        <dbReference type="ARBA" id="ARBA00004236"/>
    </source>
</evidence>
<evidence type="ECO:0000256" key="6">
    <source>
        <dbReference type="SAM" id="Phobius"/>
    </source>
</evidence>
<keyword evidence="6" id="KW-1133">Transmembrane helix</keyword>
<gene>
    <name evidence="8" type="ORF">GO755_34730</name>
</gene>
<evidence type="ECO:0000256" key="5">
    <source>
        <dbReference type="ARBA" id="ARBA00023136"/>
    </source>
</evidence>
<evidence type="ECO:0000313" key="8">
    <source>
        <dbReference type="EMBL" id="MVM35229.1"/>
    </source>
</evidence>
<sequence length="338" mass="37931">MLDTNQPAPDHPSISILIAARNEEATILECLQAIDQLHDSHRTIEVLIGNDQSTDQTAGLVISFIHERPNFRLVTITESVSGLRGKANVLAQLAQQAQGQLLFFTDADTQVPPGWLAEMSRYLIGNGGIVTGVTLPEGPKFFHKLQTIDWLYNLTLTHLMSSVGIPVTAMGNNMAVSQTAYKAVGGYESLPFSVTEDYALFRAIIKQKYSFRNLLDVSVLARTKPVQTISEFFQQRKRWMRGAANLPLWMVVMLYMQYLTAPLLLLLALLAPVLALGIYLSKLMIQTMVLSFGLSRLRQTKLWPYALLFEIYQLIIGPLSVVFYLLPTKIVWKGRNYK</sequence>
<accession>A0A7K1SN54</accession>
<dbReference type="InterPro" id="IPR029044">
    <property type="entry name" value="Nucleotide-diphossugar_trans"/>
</dbReference>
<dbReference type="Pfam" id="PF00535">
    <property type="entry name" value="Glycos_transf_2"/>
    <property type="match status" value="1"/>
</dbReference>
<evidence type="ECO:0000256" key="2">
    <source>
        <dbReference type="ARBA" id="ARBA00022475"/>
    </source>
</evidence>
<organism evidence="8 9">
    <name type="scientific">Spirosoma arboris</name>
    <dbReference type="NCBI Taxonomy" id="2682092"/>
    <lineage>
        <taxon>Bacteria</taxon>
        <taxon>Pseudomonadati</taxon>
        <taxon>Bacteroidota</taxon>
        <taxon>Cytophagia</taxon>
        <taxon>Cytophagales</taxon>
        <taxon>Cytophagaceae</taxon>
        <taxon>Spirosoma</taxon>
    </lineage>
</organism>
<feature type="transmembrane region" description="Helical" evidence="6">
    <location>
        <begin position="263"/>
        <end position="281"/>
    </location>
</feature>
<keyword evidence="2" id="KW-1003">Cell membrane</keyword>
<name>A0A7K1SN54_9BACT</name>
<protein>
    <submittedName>
        <fullName evidence="8">Glycosyltransferase</fullName>
    </submittedName>
</protein>
<proteinExistence type="predicted"/>
<reference evidence="8 9" key="1">
    <citation type="submission" date="2019-12" db="EMBL/GenBank/DDBJ databases">
        <title>Spirosoma sp. HMF4905 genome sequencing and assembly.</title>
        <authorList>
            <person name="Kang H."/>
            <person name="Cha I."/>
            <person name="Kim H."/>
            <person name="Joh K."/>
        </authorList>
    </citation>
    <scope>NUCLEOTIDE SEQUENCE [LARGE SCALE GENOMIC DNA]</scope>
    <source>
        <strain evidence="8 9">HMF4905</strain>
    </source>
</reference>
<dbReference type="AlphaFoldDB" id="A0A7K1SN54"/>
<keyword evidence="5 6" id="KW-0472">Membrane</keyword>
<evidence type="ECO:0000259" key="7">
    <source>
        <dbReference type="Pfam" id="PF00535"/>
    </source>
</evidence>
<dbReference type="EMBL" id="WPIN01000021">
    <property type="protein sequence ID" value="MVM35229.1"/>
    <property type="molecule type" value="Genomic_DNA"/>
</dbReference>
<evidence type="ECO:0000313" key="9">
    <source>
        <dbReference type="Proteomes" id="UP000436006"/>
    </source>
</evidence>
<evidence type="ECO:0000256" key="3">
    <source>
        <dbReference type="ARBA" id="ARBA00022676"/>
    </source>
</evidence>
<evidence type="ECO:0000256" key="4">
    <source>
        <dbReference type="ARBA" id="ARBA00022679"/>
    </source>
</evidence>
<dbReference type="PANTHER" id="PTHR43646">
    <property type="entry name" value="GLYCOSYLTRANSFERASE"/>
    <property type="match status" value="1"/>
</dbReference>
<keyword evidence="9" id="KW-1185">Reference proteome</keyword>
<dbReference type="GO" id="GO:0005886">
    <property type="term" value="C:plasma membrane"/>
    <property type="evidence" value="ECO:0007669"/>
    <property type="project" value="UniProtKB-SubCell"/>
</dbReference>
<keyword evidence="4 8" id="KW-0808">Transferase</keyword>
<dbReference type="InterPro" id="IPR001173">
    <property type="entry name" value="Glyco_trans_2-like"/>
</dbReference>
<feature type="domain" description="Glycosyltransferase 2-like" evidence="7">
    <location>
        <begin position="15"/>
        <end position="149"/>
    </location>
</feature>
<dbReference type="PANTHER" id="PTHR43646:SF2">
    <property type="entry name" value="GLYCOSYLTRANSFERASE 2-LIKE DOMAIN-CONTAINING PROTEIN"/>
    <property type="match status" value="1"/>
</dbReference>
<dbReference type="GO" id="GO:0016757">
    <property type="term" value="F:glycosyltransferase activity"/>
    <property type="evidence" value="ECO:0007669"/>
    <property type="project" value="UniProtKB-KW"/>
</dbReference>
<keyword evidence="3" id="KW-0328">Glycosyltransferase</keyword>
<comment type="subcellular location">
    <subcellularLocation>
        <location evidence="1">Cell membrane</location>
    </subcellularLocation>
</comment>